<dbReference type="Proteomes" id="UP000541558">
    <property type="component" value="Unassembled WGS sequence"/>
</dbReference>
<dbReference type="OrthoDB" id="2730545at2759"/>
<dbReference type="AlphaFoldDB" id="A0A8H5BGY3"/>
<proteinExistence type="predicted"/>
<dbReference type="EMBL" id="JAACJK010000167">
    <property type="protein sequence ID" value="KAF5323132.1"/>
    <property type="molecule type" value="Genomic_DNA"/>
</dbReference>
<organism evidence="1 2">
    <name type="scientific">Ephemerocybe angulata</name>
    <dbReference type="NCBI Taxonomy" id="980116"/>
    <lineage>
        <taxon>Eukaryota</taxon>
        <taxon>Fungi</taxon>
        <taxon>Dikarya</taxon>
        <taxon>Basidiomycota</taxon>
        <taxon>Agaricomycotina</taxon>
        <taxon>Agaricomycetes</taxon>
        <taxon>Agaricomycetidae</taxon>
        <taxon>Agaricales</taxon>
        <taxon>Agaricineae</taxon>
        <taxon>Psathyrellaceae</taxon>
        <taxon>Ephemerocybe</taxon>
    </lineage>
</organism>
<protein>
    <submittedName>
        <fullName evidence="1">Uncharacterized protein</fullName>
    </submittedName>
</protein>
<evidence type="ECO:0000313" key="1">
    <source>
        <dbReference type="EMBL" id="KAF5323132.1"/>
    </source>
</evidence>
<name>A0A8H5BGY3_9AGAR</name>
<gene>
    <name evidence="1" type="ORF">D9611_009380</name>
</gene>
<sequence>MKPPWSSWSCHLIMAHSGEPEVPSNVLNTSREISWKYPPVLALRTSAAASWVRRSLAVMEAGAMTQECLWLPCLTPNSPARRLESSGIPFVVEYSAKKLCASIVHFVPTFLFDFTILVPDDRVQDAVEHLLKELPHYQPCHRGAR</sequence>
<reference evidence="1 2" key="1">
    <citation type="journal article" date="2020" name="ISME J.">
        <title>Uncovering the hidden diversity of litter-decomposition mechanisms in mushroom-forming fungi.</title>
        <authorList>
            <person name="Floudas D."/>
            <person name="Bentzer J."/>
            <person name="Ahren D."/>
            <person name="Johansson T."/>
            <person name="Persson P."/>
            <person name="Tunlid A."/>
        </authorList>
    </citation>
    <scope>NUCLEOTIDE SEQUENCE [LARGE SCALE GENOMIC DNA]</scope>
    <source>
        <strain evidence="1 2">CBS 175.51</strain>
    </source>
</reference>
<evidence type="ECO:0000313" key="2">
    <source>
        <dbReference type="Proteomes" id="UP000541558"/>
    </source>
</evidence>
<comment type="caution">
    <text evidence="1">The sequence shown here is derived from an EMBL/GenBank/DDBJ whole genome shotgun (WGS) entry which is preliminary data.</text>
</comment>
<accession>A0A8H5BGY3</accession>
<keyword evidence="2" id="KW-1185">Reference proteome</keyword>